<feature type="domain" description="HD/PDEase" evidence="1">
    <location>
        <begin position="17"/>
        <end position="133"/>
    </location>
</feature>
<dbReference type="GO" id="GO:0016787">
    <property type="term" value="F:hydrolase activity"/>
    <property type="evidence" value="ECO:0007669"/>
    <property type="project" value="UniProtKB-KW"/>
</dbReference>
<evidence type="ECO:0000313" key="2">
    <source>
        <dbReference type="EMBL" id="KKQ94763.1"/>
    </source>
</evidence>
<dbReference type="STRING" id="1618345.UT18_C0007G0019"/>
<evidence type="ECO:0000259" key="1">
    <source>
        <dbReference type="SMART" id="SM00471"/>
    </source>
</evidence>
<dbReference type="EMBL" id="LBVV01000007">
    <property type="protein sequence ID" value="KKQ94763.1"/>
    <property type="molecule type" value="Genomic_DNA"/>
</dbReference>
<accession>A0A0G0LS75</accession>
<reference evidence="2" key="1">
    <citation type="journal article" date="2015" name="Nature">
        <title>rRNA introns, odd ribosomes, and small enigmatic genomes across a large radiation of phyla.</title>
        <authorList>
            <person name="Brown C.T."/>
            <person name="Hug L.A."/>
            <person name="Thomas B.C."/>
            <person name="Sharon I."/>
            <person name="Castelle C.J."/>
            <person name="Singh A."/>
            <person name="Wilkins M.J."/>
            <person name="Williams K.H."/>
            <person name="Banfield J.F."/>
        </authorList>
    </citation>
    <scope>NUCLEOTIDE SEQUENCE [LARGE SCALE GENOMIC DNA]</scope>
</reference>
<dbReference type="CDD" id="cd00077">
    <property type="entry name" value="HDc"/>
    <property type="match status" value="1"/>
</dbReference>
<dbReference type="Gene3D" id="1.10.3210.10">
    <property type="entry name" value="Hypothetical protein af1432"/>
    <property type="match status" value="1"/>
</dbReference>
<comment type="caution">
    <text evidence="2">The sequence shown here is derived from an EMBL/GenBank/DDBJ whole genome shotgun (WGS) entry which is preliminary data.</text>
</comment>
<evidence type="ECO:0000313" key="3">
    <source>
        <dbReference type="Proteomes" id="UP000034207"/>
    </source>
</evidence>
<dbReference type="InterPro" id="IPR003607">
    <property type="entry name" value="HD/PDEase_dom"/>
</dbReference>
<sequence>MIPTRKQCEKIWQEYNIPAPIIEHMELVSRVCVFLGERLENKGEKINTEALKAAALLHDLDKIMIGRNEHNHGFLAAQILEKKGMVDLSGMIKKHALANIASTVNKPESIEEKVLFYADKIASDKIFSLEDRSFSWIENHPEAKKLILEKLPLLAALEQEILTKTDLKFEDIKNKFNK</sequence>
<name>A0A0G0LS75_UNCC2</name>
<protein>
    <submittedName>
        <fullName evidence="2">Metal dependent phosphohydrolase</fullName>
    </submittedName>
</protein>
<organism evidence="2 3">
    <name type="scientific">candidate division CPR2 bacterium GW2011_GWC2_39_10</name>
    <dbReference type="NCBI Taxonomy" id="1618345"/>
    <lineage>
        <taxon>Bacteria</taxon>
        <taxon>Bacteria division CPR2</taxon>
    </lineage>
</organism>
<gene>
    <name evidence="2" type="ORF">UT18_C0007G0019</name>
</gene>
<proteinExistence type="predicted"/>
<dbReference type="SMART" id="SM00471">
    <property type="entry name" value="HDc"/>
    <property type="match status" value="1"/>
</dbReference>
<dbReference type="AlphaFoldDB" id="A0A0G0LS75"/>
<keyword evidence="2" id="KW-0378">Hydrolase</keyword>
<dbReference type="Pfam" id="PF01966">
    <property type="entry name" value="HD"/>
    <property type="match status" value="1"/>
</dbReference>
<dbReference type="Proteomes" id="UP000034207">
    <property type="component" value="Unassembled WGS sequence"/>
</dbReference>
<dbReference type="InterPro" id="IPR006674">
    <property type="entry name" value="HD_domain"/>
</dbReference>
<dbReference type="SUPFAM" id="SSF109604">
    <property type="entry name" value="HD-domain/PDEase-like"/>
    <property type="match status" value="1"/>
</dbReference>